<reference evidence="12" key="1">
    <citation type="submission" date="2017-07" db="EMBL/GenBank/DDBJ databases">
        <authorList>
            <person name="Varghese N."/>
            <person name="Submissions S."/>
        </authorList>
    </citation>
    <scope>NUCLEOTIDE SEQUENCE [LARGE SCALE GENOMIC DNA]</scope>
    <source>
        <strain evidence="12">NLAE-zl-C134</strain>
    </source>
</reference>
<evidence type="ECO:0000256" key="8">
    <source>
        <dbReference type="ARBA" id="ARBA00023012"/>
    </source>
</evidence>
<dbReference type="Gene3D" id="3.30.565.10">
    <property type="entry name" value="Histidine kinase-like ATPase, C-terminal domain"/>
    <property type="match status" value="1"/>
</dbReference>
<dbReference type="InterPro" id="IPR050482">
    <property type="entry name" value="Sensor_HK_TwoCompSys"/>
</dbReference>
<dbReference type="InterPro" id="IPR036890">
    <property type="entry name" value="HATPase_C_sf"/>
</dbReference>
<dbReference type="InterPro" id="IPR011712">
    <property type="entry name" value="Sig_transdc_His_kin_sub3_dim/P"/>
</dbReference>
<evidence type="ECO:0000256" key="6">
    <source>
        <dbReference type="ARBA" id="ARBA00022777"/>
    </source>
</evidence>
<name>A0A316ALP5_9FIRM</name>
<dbReference type="EC" id="2.7.13.3" evidence="2"/>
<feature type="transmembrane region" description="Helical" evidence="9">
    <location>
        <begin position="12"/>
        <end position="37"/>
    </location>
</feature>
<feature type="domain" description="Signal transduction histidine kinase subgroup 3 dimerisation and phosphoacceptor" evidence="10">
    <location>
        <begin position="171"/>
        <end position="233"/>
    </location>
</feature>
<keyword evidence="9" id="KW-0812">Transmembrane</keyword>
<keyword evidence="5" id="KW-0547">Nucleotide-binding</keyword>
<dbReference type="OrthoDB" id="9781904at2"/>
<keyword evidence="6 11" id="KW-0418">Kinase</keyword>
<keyword evidence="7" id="KW-0067">ATP-binding</keyword>
<dbReference type="EMBL" id="UHJJ01000003">
    <property type="protein sequence ID" value="SUQ13515.1"/>
    <property type="molecule type" value="Genomic_DNA"/>
</dbReference>
<dbReference type="SUPFAM" id="SSF55874">
    <property type="entry name" value="ATPase domain of HSP90 chaperone/DNA topoisomerase II/histidine kinase"/>
    <property type="match status" value="1"/>
</dbReference>
<evidence type="ECO:0000256" key="4">
    <source>
        <dbReference type="ARBA" id="ARBA00022679"/>
    </source>
</evidence>
<dbReference type="PANTHER" id="PTHR24421:SF10">
    <property type="entry name" value="NITRATE_NITRITE SENSOR PROTEIN NARQ"/>
    <property type="match status" value="1"/>
</dbReference>
<dbReference type="AlphaFoldDB" id="A0A316ALP5"/>
<evidence type="ECO:0000313" key="12">
    <source>
        <dbReference type="Proteomes" id="UP000254051"/>
    </source>
</evidence>
<dbReference type="Proteomes" id="UP000254051">
    <property type="component" value="Unassembled WGS sequence"/>
</dbReference>
<evidence type="ECO:0000256" key="7">
    <source>
        <dbReference type="ARBA" id="ARBA00022840"/>
    </source>
</evidence>
<evidence type="ECO:0000256" key="1">
    <source>
        <dbReference type="ARBA" id="ARBA00000085"/>
    </source>
</evidence>
<accession>A0A316ALP5</accession>
<evidence type="ECO:0000256" key="5">
    <source>
        <dbReference type="ARBA" id="ARBA00022741"/>
    </source>
</evidence>
<evidence type="ECO:0000256" key="2">
    <source>
        <dbReference type="ARBA" id="ARBA00012438"/>
    </source>
</evidence>
<dbReference type="GO" id="GO:0046983">
    <property type="term" value="F:protein dimerization activity"/>
    <property type="evidence" value="ECO:0007669"/>
    <property type="project" value="InterPro"/>
</dbReference>
<organism evidence="11 12">
    <name type="scientific">Faecalicatena contorta</name>
    <dbReference type="NCBI Taxonomy" id="39482"/>
    <lineage>
        <taxon>Bacteria</taxon>
        <taxon>Bacillati</taxon>
        <taxon>Bacillota</taxon>
        <taxon>Clostridia</taxon>
        <taxon>Lachnospirales</taxon>
        <taxon>Lachnospiraceae</taxon>
        <taxon>Faecalicatena</taxon>
    </lineage>
</organism>
<evidence type="ECO:0000256" key="9">
    <source>
        <dbReference type="SAM" id="Phobius"/>
    </source>
</evidence>
<keyword evidence="12" id="KW-1185">Reference proteome</keyword>
<evidence type="ECO:0000256" key="3">
    <source>
        <dbReference type="ARBA" id="ARBA00022553"/>
    </source>
</evidence>
<gene>
    <name evidence="11" type="ORF">SAMN05216529_103245</name>
</gene>
<dbReference type="GO" id="GO:0005524">
    <property type="term" value="F:ATP binding"/>
    <property type="evidence" value="ECO:0007669"/>
    <property type="project" value="UniProtKB-KW"/>
</dbReference>
<dbReference type="Pfam" id="PF07730">
    <property type="entry name" value="HisKA_3"/>
    <property type="match status" value="1"/>
</dbReference>
<keyword evidence="8" id="KW-0902">Two-component regulatory system</keyword>
<dbReference type="CDD" id="cd16917">
    <property type="entry name" value="HATPase_UhpB-NarQ-NarX-like"/>
    <property type="match status" value="1"/>
</dbReference>
<evidence type="ECO:0000259" key="10">
    <source>
        <dbReference type="Pfam" id="PF07730"/>
    </source>
</evidence>
<keyword evidence="9" id="KW-0472">Membrane</keyword>
<dbReference type="GO" id="GO:0000155">
    <property type="term" value="F:phosphorelay sensor kinase activity"/>
    <property type="evidence" value="ECO:0007669"/>
    <property type="project" value="InterPro"/>
</dbReference>
<keyword evidence="4" id="KW-0808">Transferase</keyword>
<dbReference type="GO" id="GO:0016020">
    <property type="term" value="C:membrane"/>
    <property type="evidence" value="ECO:0007669"/>
    <property type="project" value="InterPro"/>
</dbReference>
<protein>
    <recommendedName>
        <fullName evidence="2">histidine kinase</fullName>
        <ecNumber evidence="2">2.7.13.3</ecNumber>
    </recommendedName>
</protein>
<proteinExistence type="predicted"/>
<sequence length="355" mass="40685">MKYIRDISLLFLYCFFALFQASPDFFFVLAFLAALIICCGDCFLDSGTYILPVSLLFLLASWFYPAFLYFFTAVSYILFWHRKFLPAAAGGFLYFYFFCLRTTDFFSFFLCSFGLLLSFVLQKNTQSCSELESLYKHTRDDSTERNLLLAEKNHTLLEKQDYEIYTATLRERNRIAREIHDNVGHLLSRSILMTGAVRAVNQDDSLSDSLKTLDATLNSAMDSIRSSVHDLHDESINLEEAINSLVHDFTFCPILFSYDMSRDIPKEIKYCFISITKEALSNIIMHSSATSVQLSMREHPALYQFCIEDNGTAVHSSGSGIGLINMKERIHSLKGHIQILTEHGFKIFITIPKEI</sequence>
<feature type="transmembrane region" description="Helical" evidence="9">
    <location>
        <begin position="49"/>
        <end position="80"/>
    </location>
</feature>
<keyword evidence="9" id="KW-1133">Transmembrane helix</keyword>
<comment type="catalytic activity">
    <reaction evidence="1">
        <text>ATP + protein L-histidine = ADP + protein N-phospho-L-histidine.</text>
        <dbReference type="EC" id="2.7.13.3"/>
    </reaction>
</comment>
<dbReference type="Gene3D" id="1.20.5.1930">
    <property type="match status" value="1"/>
</dbReference>
<keyword evidence="3" id="KW-0597">Phosphoprotein</keyword>
<dbReference type="PANTHER" id="PTHR24421">
    <property type="entry name" value="NITRATE/NITRITE SENSOR PROTEIN NARX-RELATED"/>
    <property type="match status" value="1"/>
</dbReference>
<evidence type="ECO:0000313" key="11">
    <source>
        <dbReference type="EMBL" id="SUQ13515.1"/>
    </source>
</evidence>